<dbReference type="AlphaFoldDB" id="A0AAD0EC67"/>
<gene>
    <name evidence="2" type="ORF">PhaeoP63_01118</name>
</gene>
<evidence type="ECO:0000313" key="3">
    <source>
        <dbReference type="Proteomes" id="UP000217545"/>
    </source>
</evidence>
<evidence type="ECO:0000313" key="2">
    <source>
        <dbReference type="EMBL" id="ATF05209.1"/>
    </source>
</evidence>
<organism evidence="2 3">
    <name type="scientific">Phaeobacter gallaeciensis</name>
    <dbReference type="NCBI Taxonomy" id="60890"/>
    <lineage>
        <taxon>Bacteria</taxon>
        <taxon>Pseudomonadati</taxon>
        <taxon>Pseudomonadota</taxon>
        <taxon>Alphaproteobacteria</taxon>
        <taxon>Rhodobacterales</taxon>
        <taxon>Roseobacteraceae</taxon>
        <taxon>Phaeobacter</taxon>
    </lineage>
</organism>
<evidence type="ECO:0000256" key="1">
    <source>
        <dbReference type="SAM" id="Phobius"/>
    </source>
</evidence>
<proteinExistence type="predicted"/>
<protein>
    <submittedName>
        <fullName evidence="2">Uncharacterized protein</fullName>
    </submittedName>
</protein>
<keyword evidence="1" id="KW-0472">Membrane</keyword>
<dbReference type="RefSeq" id="WP_024096596.1">
    <property type="nucleotide sequence ID" value="NZ_CP010588.1"/>
</dbReference>
<name>A0AAD0EC67_9RHOB</name>
<dbReference type="Proteomes" id="UP000217545">
    <property type="component" value="Chromosome"/>
</dbReference>
<keyword evidence="1" id="KW-0812">Transmembrane</keyword>
<sequence length="54" mass="6011">MSQAEENPRFRRGMYLLILALLAGYIGFKAWHLSVAFDAWEDQPLEGAISGAAK</sequence>
<feature type="transmembrane region" description="Helical" evidence="1">
    <location>
        <begin position="12"/>
        <end position="31"/>
    </location>
</feature>
<accession>A0AAD0EC67</accession>
<dbReference type="EMBL" id="CP010784">
    <property type="protein sequence ID" value="ATF05209.1"/>
    <property type="molecule type" value="Genomic_DNA"/>
</dbReference>
<reference evidence="2 3" key="1">
    <citation type="journal article" date="2017" name="Front. Microbiol.">
        <title>Phaeobacter piscinae sp. nov., a species of the Roseobacter group and potential aquaculture probiont.</title>
        <authorList>
            <person name="Sonnenschein E.C."/>
            <person name="Phippen C.B.W."/>
            <person name="Nielsen K.F."/>
            <person name="Mateiu R.V."/>
            <person name="Melchiorsen J."/>
            <person name="Gram L."/>
            <person name="Overmann J."/>
            <person name="Freese H.M."/>
        </authorList>
    </citation>
    <scope>NUCLEOTIDE SEQUENCE [LARGE SCALE GENOMIC DNA]</scope>
    <source>
        <strain evidence="2 3">P63</strain>
    </source>
</reference>
<keyword evidence="1" id="KW-1133">Transmembrane helix</keyword>
<dbReference type="GeneID" id="42765493"/>